<reference evidence="1" key="1">
    <citation type="journal article" date="2020" name="Stud. Mycol.">
        <title>101 Dothideomycetes genomes: a test case for predicting lifestyles and emergence of pathogens.</title>
        <authorList>
            <person name="Haridas S."/>
            <person name="Albert R."/>
            <person name="Binder M."/>
            <person name="Bloem J."/>
            <person name="Labutti K."/>
            <person name="Salamov A."/>
            <person name="Andreopoulos B."/>
            <person name="Baker S."/>
            <person name="Barry K."/>
            <person name="Bills G."/>
            <person name="Bluhm B."/>
            <person name="Cannon C."/>
            <person name="Castanera R."/>
            <person name="Culley D."/>
            <person name="Daum C."/>
            <person name="Ezra D."/>
            <person name="Gonzalez J."/>
            <person name="Henrissat B."/>
            <person name="Kuo A."/>
            <person name="Liang C."/>
            <person name="Lipzen A."/>
            <person name="Lutzoni F."/>
            <person name="Magnuson J."/>
            <person name="Mondo S."/>
            <person name="Nolan M."/>
            <person name="Ohm R."/>
            <person name="Pangilinan J."/>
            <person name="Park H.-J."/>
            <person name="Ramirez L."/>
            <person name="Alfaro M."/>
            <person name="Sun H."/>
            <person name="Tritt A."/>
            <person name="Yoshinaga Y."/>
            <person name="Zwiers L.-H."/>
            <person name="Turgeon B."/>
            <person name="Goodwin S."/>
            <person name="Spatafora J."/>
            <person name="Crous P."/>
            <person name="Grigoriev I."/>
        </authorList>
    </citation>
    <scope>NUCLEOTIDE SEQUENCE</scope>
    <source>
        <strain evidence="1">CBS 207.26</strain>
    </source>
</reference>
<dbReference type="EMBL" id="ML994621">
    <property type="protein sequence ID" value="KAF2189306.1"/>
    <property type="molecule type" value="Genomic_DNA"/>
</dbReference>
<evidence type="ECO:0000313" key="1">
    <source>
        <dbReference type="EMBL" id="KAF2189306.1"/>
    </source>
</evidence>
<dbReference type="Proteomes" id="UP000800200">
    <property type="component" value="Unassembled WGS sequence"/>
</dbReference>
<dbReference type="InterPro" id="IPR011009">
    <property type="entry name" value="Kinase-like_dom_sf"/>
</dbReference>
<dbReference type="AlphaFoldDB" id="A0A6A6EHF6"/>
<dbReference type="Gene3D" id="3.30.200.20">
    <property type="entry name" value="Phosphorylase Kinase, domain 1"/>
    <property type="match status" value="1"/>
</dbReference>
<evidence type="ECO:0000313" key="2">
    <source>
        <dbReference type="Proteomes" id="UP000800200"/>
    </source>
</evidence>
<name>A0A6A6EHF6_9PEZI</name>
<organism evidence="1 2">
    <name type="scientific">Zopfia rhizophila CBS 207.26</name>
    <dbReference type="NCBI Taxonomy" id="1314779"/>
    <lineage>
        <taxon>Eukaryota</taxon>
        <taxon>Fungi</taxon>
        <taxon>Dikarya</taxon>
        <taxon>Ascomycota</taxon>
        <taxon>Pezizomycotina</taxon>
        <taxon>Dothideomycetes</taxon>
        <taxon>Dothideomycetes incertae sedis</taxon>
        <taxon>Zopfiaceae</taxon>
        <taxon>Zopfia</taxon>
    </lineage>
</organism>
<accession>A0A6A6EHF6</accession>
<gene>
    <name evidence="1" type="ORF">K469DRAFT_747998</name>
</gene>
<sequence>MVRELGKVNGLREKDMLEWISHRNITKIDHTFQKDKSFCIEIEYYRFTFSKILHVYLKLEEQQIYELYYYLQ</sequence>
<dbReference type="SUPFAM" id="SSF56112">
    <property type="entry name" value="Protein kinase-like (PK-like)"/>
    <property type="match status" value="1"/>
</dbReference>
<proteinExistence type="predicted"/>
<keyword evidence="2" id="KW-1185">Reference proteome</keyword>
<dbReference type="OrthoDB" id="3942097at2759"/>
<protein>
    <submittedName>
        <fullName evidence="1">Uncharacterized protein</fullName>
    </submittedName>
</protein>